<accession>A0A0N4U498</accession>
<dbReference type="WBParaSite" id="DME_0000159501-mRNA-1">
    <property type="protein sequence ID" value="DME_0000159501-mRNA-1"/>
    <property type="gene ID" value="DME_0000159501"/>
</dbReference>
<reference evidence="4" key="1">
    <citation type="submission" date="2017-02" db="UniProtKB">
        <authorList>
            <consortium name="WormBaseParasite"/>
        </authorList>
    </citation>
    <scope>IDENTIFICATION</scope>
</reference>
<organism evidence="2 4">
    <name type="scientific">Dracunculus medinensis</name>
    <name type="common">Guinea worm</name>
    <dbReference type="NCBI Taxonomy" id="318479"/>
    <lineage>
        <taxon>Eukaryota</taxon>
        <taxon>Metazoa</taxon>
        <taxon>Ecdysozoa</taxon>
        <taxon>Nematoda</taxon>
        <taxon>Chromadorea</taxon>
        <taxon>Rhabditida</taxon>
        <taxon>Spirurina</taxon>
        <taxon>Dracunculoidea</taxon>
        <taxon>Dracunculidae</taxon>
        <taxon>Dracunculus</taxon>
    </lineage>
</organism>
<evidence type="ECO:0000313" key="4">
    <source>
        <dbReference type="WBParaSite" id="DME_0000159501-mRNA-1"/>
    </source>
</evidence>
<protein>
    <submittedName>
        <fullName evidence="1 4">Uncharacterized protein</fullName>
    </submittedName>
</protein>
<evidence type="ECO:0000313" key="3">
    <source>
        <dbReference type="Proteomes" id="UP000274756"/>
    </source>
</evidence>
<dbReference type="OrthoDB" id="166375at2759"/>
<name>A0A0N4U498_DRAME</name>
<dbReference type="AlphaFoldDB" id="A0A0N4U498"/>
<dbReference type="Proteomes" id="UP000274756">
    <property type="component" value="Unassembled WGS sequence"/>
</dbReference>
<dbReference type="EMBL" id="UYYG01001154">
    <property type="protein sequence ID" value="VDN55982.1"/>
    <property type="molecule type" value="Genomic_DNA"/>
</dbReference>
<dbReference type="STRING" id="318479.A0A0N4U498"/>
<proteinExistence type="predicted"/>
<evidence type="ECO:0000313" key="2">
    <source>
        <dbReference type="Proteomes" id="UP000038040"/>
    </source>
</evidence>
<keyword evidence="3" id="KW-1185">Reference proteome</keyword>
<sequence length="321" mass="36674">MIQWKNGILSEFFSVLTPQDCVARLSVKKQMSKDCMISSIWKWKNDSYRNLAICTKLFQQEAEQNGNILEMQLLQQQIDALDGRAAELERRRTQSTRGISWINQRNRQAMKDAVFSGQLHIEASSEYDPFTRKNARTKPVFGKDKRSDDTASGGVIEVNTNYKNASFFSKTIEKTGNIGSKRTVDDLFSAHDFEVDVDIVLPPTVASLGTHSLNSVDTLSHKSPASSTDSVNRPRPLTLEEYRLRKAQMLAFGTYINTVLQSWLDSSVLKSYVMRPFPIYSRNGLKDYTILCKIHRWIVQPHRWIRAVTHPSWAVASLHEQ</sequence>
<evidence type="ECO:0000313" key="1">
    <source>
        <dbReference type="EMBL" id="VDN55982.1"/>
    </source>
</evidence>
<reference evidence="1 3" key="2">
    <citation type="submission" date="2018-11" db="EMBL/GenBank/DDBJ databases">
        <authorList>
            <consortium name="Pathogen Informatics"/>
        </authorList>
    </citation>
    <scope>NUCLEOTIDE SEQUENCE [LARGE SCALE GENOMIC DNA]</scope>
</reference>
<dbReference type="Proteomes" id="UP000038040">
    <property type="component" value="Unplaced"/>
</dbReference>
<gene>
    <name evidence="1" type="ORF">DME_LOCUS5955</name>
</gene>